<organism evidence="5 6">
    <name type="scientific">Candidatus Uhrbacteria bacterium CG_4_9_14_0_2_um_filter_41_50</name>
    <dbReference type="NCBI Taxonomy" id="1975031"/>
    <lineage>
        <taxon>Bacteria</taxon>
        <taxon>Candidatus Uhriibacteriota</taxon>
    </lineage>
</organism>
<evidence type="ECO:0000256" key="3">
    <source>
        <dbReference type="PROSITE-ProRule" id="PRU00492"/>
    </source>
</evidence>
<proteinExistence type="predicted"/>
<reference evidence="6" key="1">
    <citation type="submission" date="2017-09" db="EMBL/GenBank/DDBJ databases">
        <title>Depth-based differentiation of microbial function through sediment-hosted aquifers and enrichment of novel symbionts in the deep terrestrial subsurface.</title>
        <authorList>
            <person name="Probst A.J."/>
            <person name="Ladd B."/>
            <person name="Jarett J.K."/>
            <person name="Geller-Mcgrath D.E."/>
            <person name="Sieber C.M.K."/>
            <person name="Emerson J.B."/>
            <person name="Anantharaman K."/>
            <person name="Thomas B.C."/>
            <person name="Malmstrom R."/>
            <person name="Stieglmeier M."/>
            <person name="Klingl A."/>
            <person name="Woyke T."/>
            <person name="Ryan C.M."/>
            <person name="Banfield J.F."/>
        </authorList>
    </citation>
    <scope>NUCLEOTIDE SEQUENCE [LARGE SCALE GENOMIC DNA]</scope>
</reference>
<dbReference type="GO" id="GO:0005524">
    <property type="term" value="F:ATP binding"/>
    <property type="evidence" value="ECO:0007669"/>
    <property type="project" value="UniProtKB-UniRule"/>
</dbReference>
<sequence>MKVIKSDGKVVEFDESKVRQSILRVGIDKHGVDDVLEKVKSRIKENMTTKEIFAIVYQELDRKDTCFACRYNLRDALLRLGPAGYKFEKYVASILRAYKYDAYNPEKELQGSCVGHEVDVVAERDGRRMFIEAKFRNDFKDYVNLKDTMATWSRFLDLVDGAAVGKCPHFDECWIVTNAAFSDRAKKFGMCKGIHMIGWNFPESAPFSQMVDNSALYPVTVIDHLRNNEIEALSRNDIMLCRELTEHDPDELTQKLGSDEVRAEQLIELCAKIVEGK</sequence>
<dbReference type="InterPro" id="IPR005144">
    <property type="entry name" value="ATP-cone_dom"/>
</dbReference>
<dbReference type="SUPFAM" id="SSF52980">
    <property type="entry name" value="Restriction endonuclease-like"/>
    <property type="match status" value="1"/>
</dbReference>
<dbReference type="EMBL" id="PFSI01000033">
    <property type="protein sequence ID" value="PJC24565.1"/>
    <property type="molecule type" value="Genomic_DNA"/>
</dbReference>
<dbReference type="AlphaFoldDB" id="A0A2M8EP97"/>
<dbReference type="GO" id="GO:0009307">
    <property type="term" value="P:DNA restriction-modification system"/>
    <property type="evidence" value="ECO:0007669"/>
    <property type="project" value="InterPro"/>
</dbReference>
<dbReference type="Proteomes" id="UP000230251">
    <property type="component" value="Unassembled WGS sequence"/>
</dbReference>
<keyword evidence="1 3" id="KW-0547">Nucleotide-binding</keyword>
<feature type="domain" description="ATP-cone" evidence="4">
    <location>
        <begin position="1"/>
        <end position="86"/>
    </location>
</feature>
<evidence type="ECO:0000256" key="1">
    <source>
        <dbReference type="ARBA" id="ARBA00022741"/>
    </source>
</evidence>
<dbReference type="InterPro" id="IPR011856">
    <property type="entry name" value="tRNA_endonuc-like_dom_sf"/>
</dbReference>
<dbReference type="GO" id="GO:0003677">
    <property type="term" value="F:DNA binding"/>
    <property type="evidence" value="ECO:0007669"/>
    <property type="project" value="InterPro"/>
</dbReference>
<comment type="caution">
    <text evidence="5">The sequence shown here is derived from an EMBL/GenBank/DDBJ whole genome shotgun (WGS) entry which is preliminary data.</text>
</comment>
<evidence type="ECO:0000313" key="6">
    <source>
        <dbReference type="Proteomes" id="UP000230251"/>
    </source>
</evidence>
<gene>
    <name evidence="5" type="ORF">CO057_02160</name>
</gene>
<dbReference type="InterPro" id="IPR011335">
    <property type="entry name" value="Restrct_endonuc-II-like"/>
</dbReference>
<dbReference type="InterPro" id="IPR054374">
    <property type="entry name" value="AF1548-like_C"/>
</dbReference>
<dbReference type="Gene3D" id="3.40.1350.10">
    <property type="match status" value="1"/>
</dbReference>
<dbReference type="Pfam" id="PF22357">
    <property type="entry name" value="AF1548-like_C"/>
    <property type="match status" value="1"/>
</dbReference>
<dbReference type="PROSITE" id="PS51161">
    <property type="entry name" value="ATP_CONE"/>
    <property type="match status" value="1"/>
</dbReference>
<evidence type="ECO:0000259" key="4">
    <source>
        <dbReference type="PROSITE" id="PS51161"/>
    </source>
</evidence>
<protein>
    <recommendedName>
        <fullName evidence="4">ATP-cone domain-containing protein</fullName>
    </recommendedName>
</protein>
<evidence type="ECO:0000313" key="5">
    <source>
        <dbReference type="EMBL" id="PJC24565.1"/>
    </source>
</evidence>
<accession>A0A2M8EP97</accession>
<name>A0A2M8EP97_9BACT</name>
<dbReference type="Pfam" id="PF03477">
    <property type="entry name" value="ATP-cone"/>
    <property type="match status" value="1"/>
</dbReference>
<keyword evidence="2 3" id="KW-0067">ATP-binding</keyword>
<dbReference type="GO" id="GO:0004519">
    <property type="term" value="F:endonuclease activity"/>
    <property type="evidence" value="ECO:0007669"/>
    <property type="project" value="InterPro"/>
</dbReference>
<evidence type="ECO:0000256" key="2">
    <source>
        <dbReference type="ARBA" id="ARBA00022840"/>
    </source>
</evidence>